<evidence type="ECO:0000313" key="5">
    <source>
        <dbReference type="EMBL" id="MXQ54554.1"/>
    </source>
</evidence>
<sequence length="435" mass="50684">MENYYQFLELSQNATTEEIQKIIHHQIRLWSARTNAAQMNRRQEAEQMLSKLETIEAILLNKEQREIYDQQLRDHPTGWPEEKITEAVAEGFRLLEVSQPEDALFIAIKLTEHIQDRAEAWALLGQARFAVGEKQEAIEAMTKACDRAPNNAEYSFILGQMYQSSNRLSRAEEAFEHAISLDSSETEYQYRLGSLYVQHGNFRHGIQLLEKSVEQAPENHTYKEELVRAYLDIAFSTWKEIEEGHPHLEAGFYPTSQADVTMAYIYLKRASSIKTNNKDLIKQIKHSRALICKREGRQFTGSWLFALVSTAELVLIQKYNPSMINVSLIGLLPLLYIFATFTPRYRVYQWAFMGKSTRTDFGYLLEVLSSKLKGFGNIIIGLFAILPFIYMFNPDYFVSENKIFRSVNFYFYLVNYVLPFVLVINLYRNYIRKPM</sequence>
<keyword evidence="6" id="KW-1185">Reference proteome</keyword>
<dbReference type="PANTHER" id="PTHR44749">
    <property type="entry name" value="SUPPRESSOR OF RPS4-RLD 1"/>
    <property type="match status" value="1"/>
</dbReference>
<dbReference type="Pfam" id="PF13181">
    <property type="entry name" value="TPR_8"/>
    <property type="match status" value="1"/>
</dbReference>
<evidence type="ECO:0000256" key="4">
    <source>
        <dbReference type="SAM" id="Phobius"/>
    </source>
</evidence>
<evidence type="ECO:0000256" key="1">
    <source>
        <dbReference type="ARBA" id="ARBA00022705"/>
    </source>
</evidence>
<dbReference type="InterPro" id="IPR011990">
    <property type="entry name" value="TPR-like_helical_dom_sf"/>
</dbReference>
<evidence type="ECO:0000256" key="2">
    <source>
        <dbReference type="ARBA" id="ARBA00023016"/>
    </source>
</evidence>
<dbReference type="RefSeq" id="WP_160801910.1">
    <property type="nucleotide sequence ID" value="NZ_WUUL01000008.1"/>
</dbReference>
<keyword evidence="3" id="KW-0802">TPR repeat</keyword>
<dbReference type="PANTHER" id="PTHR44749:SF1">
    <property type="entry name" value="TETRATRICOPEPTIDE-LIKE HELICAL DOMAIN-CONTAINING PROTEIN"/>
    <property type="match status" value="1"/>
</dbReference>
<feature type="transmembrane region" description="Helical" evidence="4">
    <location>
        <begin position="322"/>
        <end position="342"/>
    </location>
</feature>
<dbReference type="AlphaFoldDB" id="A0A6I4W1E7"/>
<dbReference type="PROSITE" id="PS50005">
    <property type="entry name" value="TPR"/>
    <property type="match status" value="3"/>
</dbReference>
<gene>
    <name evidence="5" type="ORF">GSM42_12695</name>
</gene>
<dbReference type="GO" id="GO:0045892">
    <property type="term" value="P:negative regulation of DNA-templated transcription"/>
    <property type="evidence" value="ECO:0007669"/>
    <property type="project" value="InterPro"/>
</dbReference>
<keyword evidence="4" id="KW-0812">Transmembrane</keyword>
<keyword evidence="2" id="KW-0346">Stress response</keyword>
<dbReference type="GO" id="GO:0006260">
    <property type="term" value="P:DNA replication"/>
    <property type="evidence" value="ECO:0007669"/>
    <property type="project" value="UniProtKB-KW"/>
</dbReference>
<dbReference type="Pfam" id="PF13432">
    <property type="entry name" value="TPR_16"/>
    <property type="match status" value="1"/>
</dbReference>
<dbReference type="InterPro" id="IPR044650">
    <property type="entry name" value="SRFR1-like"/>
</dbReference>
<comment type="caution">
    <text evidence="5">The sequence shown here is derived from an EMBL/GenBank/DDBJ whole genome shotgun (WGS) entry which is preliminary data.</text>
</comment>
<dbReference type="EMBL" id="WUUL01000008">
    <property type="protein sequence ID" value="MXQ54554.1"/>
    <property type="molecule type" value="Genomic_DNA"/>
</dbReference>
<feature type="repeat" description="TPR" evidence="3">
    <location>
        <begin position="118"/>
        <end position="151"/>
    </location>
</feature>
<dbReference type="SUPFAM" id="SSF48452">
    <property type="entry name" value="TPR-like"/>
    <property type="match status" value="1"/>
</dbReference>
<evidence type="ECO:0000256" key="3">
    <source>
        <dbReference type="PROSITE-ProRule" id="PRU00339"/>
    </source>
</evidence>
<feature type="transmembrane region" description="Helical" evidence="4">
    <location>
        <begin position="409"/>
        <end position="427"/>
    </location>
</feature>
<protein>
    <submittedName>
        <fullName evidence="5">Tetratricopeptide repeat protein</fullName>
    </submittedName>
</protein>
<evidence type="ECO:0000313" key="6">
    <source>
        <dbReference type="Proteomes" id="UP000430692"/>
    </source>
</evidence>
<reference evidence="5 6" key="1">
    <citation type="submission" date="2019-12" db="EMBL/GenBank/DDBJ databases">
        <title>Whole-genome analyses of novel actinobacteria.</title>
        <authorList>
            <person name="Sahin N."/>
            <person name="Saygin H."/>
        </authorList>
    </citation>
    <scope>NUCLEOTIDE SEQUENCE [LARGE SCALE GENOMIC DNA]</scope>
    <source>
        <strain evidence="5 6">KC615</strain>
    </source>
</reference>
<dbReference type="InterPro" id="IPR036869">
    <property type="entry name" value="J_dom_sf"/>
</dbReference>
<dbReference type="Gene3D" id="1.10.287.110">
    <property type="entry name" value="DnaJ domain"/>
    <property type="match status" value="1"/>
</dbReference>
<accession>A0A6I4W1E7</accession>
<keyword evidence="1" id="KW-0235">DNA replication</keyword>
<name>A0A6I4W1E7_9BACL</name>
<dbReference type="InterPro" id="IPR019734">
    <property type="entry name" value="TPR_rpt"/>
</dbReference>
<feature type="repeat" description="TPR" evidence="3">
    <location>
        <begin position="152"/>
        <end position="185"/>
    </location>
</feature>
<proteinExistence type="predicted"/>
<keyword evidence="4" id="KW-1133">Transmembrane helix</keyword>
<dbReference type="Gene3D" id="1.25.40.10">
    <property type="entry name" value="Tetratricopeptide repeat domain"/>
    <property type="match status" value="1"/>
</dbReference>
<dbReference type="SUPFAM" id="SSF46565">
    <property type="entry name" value="Chaperone J-domain"/>
    <property type="match status" value="1"/>
</dbReference>
<feature type="transmembrane region" description="Helical" evidence="4">
    <location>
        <begin position="363"/>
        <end position="389"/>
    </location>
</feature>
<dbReference type="Proteomes" id="UP000430692">
    <property type="component" value="Unassembled WGS sequence"/>
</dbReference>
<keyword evidence="4" id="KW-0472">Membrane</keyword>
<feature type="repeat" description="TPR" evidence="3">
    <location>
        <begin position="186"/>
        <end position="219"/>
    </location>
</feature>
<organism evidence="5 6">
    <name type="scientific">Shimazuella alba</name>
    <dbReference type="NCBI Taxonomy" id="2690964"/>
    <lineage>
        <taxon>Bacteria</taxon>
        <taxon>Bacillati</taxon>
        <taxon>Bacillota</taxon>
        <taxon>Bacilli</taxon>
        <taxon>Bacillales</taxon>
        <taxon>Thermoactinomycetaceae</taxon>
        <taxon>Shimazuella</taxon>
    </lineage>
</organism>
<dbReference type="SMART" id="SM00028">
    <property type="entry name" value="TPR"/>
    <property type="match status" value="3"/>
</dbReference>